<dbReference type="Pfam" id="PF00001">
    <property type="entry name" value="7tm_1"/>
    <property type="match status" value="1"/>
</dbReference>
<feature type="transmembrane region" description="Helical" evidence="7">
    <location>
        <begin position="97"/>
        <end position="116"/>
    </location>
</feature>
<dbReference type="PANTHER" id="PTHR46641">
    <property type="entry name" value="FMRFAMIDE RECEPTOR-RELATED"/>
    <property type="match status" value="1"/>
</dbReference>
<feature type="transmembrane region" description="Helical" evidence="7">
    <location>
        <begin position="321"/>
        <end position="342"/>
    </location>
</feature>
<evidence type="ECO:0000313" key="10">
    <source>
        <dbReference type="Proteomes" id="UP000318571"/>
    </source>
</evidence>
<dbReference type="Gene3D" id="1.20.1070.10">
    <property type="entry name" value="Rhodopsin 7-helix transmembrane proteins"/>
    <property type="match status" value="1"/>
</dbReference>
<evidence type="ECO:0000256" key="4">
    <source>
        <dbReference type="ARBA" id="ARBA00022989"/>
    </source>
</evidence>
<evidence type="ECO:0000256" key="7">
    <source>
        <dbReference type="SAM" id="Phobius"/>
    </source>
</evidence>
<organism evidence="9 10">
    <name type="scientific">Tigriopus californicus</name>
    <name type="common">Marine copepod</name>
    <dbReference type="NCBI Taxonomy" id="6832"/>
    <lineage>
        <taxon>Eukaryota</taxon>
        <taxon>Metazoa</taxon>
        <taxon>Ecdysozoa</taxon>
        <taxon>Arthropoda</taxon>
        <taxon>Crustacea</taxon>
        <taxon>Multicrustacea</taxon>
        <taxon>Hexanauplia</taxon>
        <taxon>Copepoda</taxon>
        <taxon>Harpacticoida</taxon>
        <taxon>Harpacticidae</taxon>
        <taxon>Tigriopus</taxon>
    </lineage>
</organism>
<dbReference type="InterPro" id="IPR000276">
    <property type="entry name" value="GPCR_Rhodpsn"/>
</dbReference>
<comment type="subcellular location">
    <subcellularLocation>
        <location evidence="1">Membrane</location>
    </subcellularLocation>
</comment>
<keyword evidence="3 7" id="KW-0812">Transmembrane</keyword>
<feature type="transmembrane region" description="Helical" evidence="7">
    <location>
        <begin position="60"/>
        <end position="85"/>
    </location>
</feature>
<comment type="caution">
    <text evidence="9">The sequence shown here is derived from an EMBL/GenBank/DDBJ whole genome shotgun (WGS) entry which is preliminary data.</text>
</comment>
<sequence length="724" mass="81614">MADDQLKQQIFDKYAGMLSNSSANWTSYAIKIIREREEIRRICGPAPSSIPDSLVQAFKFWGSGVTISVMGSAGLIGNLLSFMTIVTMKKRNLFNNLLLTLTLFDTIFILNSGIFFVQRVFMFKSEIYNLLLPKVIYPLGGIAMTGSTYTCIAIALERYLGICHSQSDFLIRRSRYYICTIVLISIIVDAPRFFEINGVLHEGRVVDFKYSKLRTNQYYITIYTLWTRMVVTAAGPLLMMVFFNCRILHYYRKNSFTFGPTTPQSTAATPQHLQNQISVASHTPSPQPPLAPSTPQPPMQQQQQQQQQQHHYSNSSTQEKCLFITFLCLTCTFFFCHLPRVLMNIHELQMNQLKIACDEQYNRRYKEPNWVLIAYSIEKVLLIFNSSINFVYYCVVGKKFRQHMCKALFWWCRRCLKVVNVELPTATFGTGETTMPDTESRIHTGHGGPHSTRRQVSMDFVSVNDLDLKNQIVPFVGVEHETQVGSGRRNRDEVEESSPTEVSSPMNPRIVIERKHQSIDDDEDPDFSSTEENETHGSSSADEYSSSSIHSSCSICLARQARMDELDATSRSGSWTRPVKKRSYQSISPIQESTILRAEVEIHRCSNEELVSKHSSAFQALPRSASSVASLGVYDVTINWISESADLAAASQRFSTMAFLSPLSATLPRAGSQRISATHKLDPVGLIEGLSSPSEANPKLLKKASGEPSIEAREDSNENPPVFV</sequence>
<dbReference type="GO" id="GO:0004930">
    <property type="term" value="F:G protein-coupled receptor activity"/>
    <property type="evidence" value="ECO:0007669"/>
    <property type="project" value="InterPro"/>
</dbReference>
<reference evidence="9 10" key="1">
    <citation type="journal article" date="2018" name="Nat. Ecol. Evol.">
        <title>Genomic signatures of mitonuclear coevolution across populations of Tigriopus californicus.</title>
        <authorList>
            <person name="Barreto F.S."/>
            <person name="Watson E.T."/>
            <person name="Lima T.G."/>
            <person name="Willett C.S."/>
            <person name="Edmands S."/>
            <person name="Li W."/>
            <person name="Burton R.S."/>
        </authorList>
    </citation>
    <scope>NUCLEOTIDE SEQUENCE [LARGE SCALE GENOMIC DNA]</scope>
    <source>
        <strain evidence="9 10">San Diego</strain>
    </source>
</reference>
<dbReference type="PROSITE" id="PS50262">
    <property type="entry name" value="G_PROTEIN_RECEP_F1_2"/>
    <property type="match status" value="1"/>
</dbReference>
<dbReference type="EMBL" id="VCGU01000003">
    <property type="protein sequence ID" value="TRY77850.1"/>
    <property type="molecule type" value="Genomic_DNA"/>
</dbReference>
<evidence type="ECO:0000256" key="3">
    <source>
        <dbReference type="ARBA" id="ARBA00022692"/>
    </source>
</evidence>
<gene>
    <name evidence="9" type="ORF">TCAL_06148</name>
</gene>
<keyword evidence="5 7" id="KW-0472">Membrane</keyword>
<feature type="transmembrane region" description="Helical" evidence="7">
    <location>
        <begin position="136"/>
        <end position="156"/>
    </location>
</feature>
<feature type="region of interest" description="Disordered" evidence="6">
    <location>
        <begin position="479"/>
        <end position="546"/>
    </location>
</feature>
<feature type="region of interest" description="Disordered" evidence="6">
    <location>
        <begin position="276"/>
        <end position="310"/>
    </location>
</feature>
<feature type="transmembrane region" description="Helical" evidence="7">
    <location>
        <begin position="218"/>
        <end position="243"/>
    </location>
</feature>
<evidence type="ECO:0000259" key="8">
    <source>
        <dbReference type="PROSITE" id="PS50262"/>
    </source>
</evidence>
<evidence type="ECO:0000256" key="2">
    <source>
        <dbReference type="ARBA" id="ARBA00010663"/>
    </source>
</evidence>
<feature type="compositionally biased region" description="Low complexity" evidence="6">
    <location>
        <begin position="299"/>
        <end position="309"/>
    </location>
</feature>
<accession>A0A553PJI2</accession>
<dbReference type="PRINTS" id="PR00237">
    <property type="entry name" value="GPCRRHODOPSN"/>
</dbReference>
<feature type="compositionally biased region" description="Pro residues" evidence="6">
    <location>
        <begin position="285"/>
        <end position="298"/>
    </location>
</feature>
<protein>
    <recommendedName>
        <fullName evidence="8">G-protein coupled receptors family 1 profile domain-containing protein</fullName>
    </recommendedName>
</protein>
<proteinExistence type="inferred from homology"/>
<dbReference type="PANTHER" id="PTHR46641:SF2">
    <property type="entry name" value="FMRFAMIDE RECEPTOR"/>
    <property type="match status" value="1"/>
</dbReference>
<dbReference type="GO" id="GO:0016020">
    <property type="term" value="C:membrane"/>
    <property type="evidence" value="ECO:0007669"/>
    <property type="project" value="UniProtKB-SubCell"/>
</dbReference>
<dbReference type="STRING" id="6832.A0A553PJI2"/>
<feature type="region of interest" description="Disordered" evidence="6">
    <location>
        <begin position="686"/>
        <end position="724"/>
    </location>
</feature>
<dbReference type="Proteomes" id="UP000318571">
    <property type="component" value="Chromosome 11"/>
</dbReference>
<dbReference type="SUPFAM" id="SSF81321">
    <property type="entry name" value="Family A G protein-coupled receptor-like"/>
    <property type="match status" value="1"/>
</dbReference>
<evidence type="ECO:0000256" key="1">
    <source>
        <dbReference type="ARBA" id="ARBA00004370"/>
    </source>
</evidence>
<dbReference type="InterPro" id="IPR052954">
    <property type="entry name" value="GPCR-Ligand_Int"/>
</dbReference>
<evidence type="ECO:0000313" key="9">
    <source>
        <dbReference type="EMBL" id="TRY77850.1"/>
    </source>
</evidence>
<dbReference type="InterPro" id="IPR017452">
    <property type="entry name" value="GPCR_Rhodpsn_7TM"/>
</dbReference>
<comment type="similarity">
    <text evidence="2">Belongs to the G-protein coupled receptor 1 family.</text>
</comment>
<keyword evidence="10" id="KW-1185">Reference proteome</keyword>
<evidence type="ECO:0000256" key="6">
    <source>
        <dbReference type="SAM" id="MobiDB-lite"/>
    </source>
</evidence>
<dbReference type="CDD" id="cd14978">
    <property type="entry name" value="7tmA_FMRFamide_R-like"/>
    <property type="match status" value="1"/>
</dbReference>
<evidence type="ECO:0000256" key="5">
    <source>
        <dbReference type="ARBA" id="ARBA00023136"/>
    </source>
</evidence>
<feature type="domain" description="G-protein coupled receptors family 1 profile" evidence="8">
    <location>
        <begin position="77"/>
        <end position="393"/>
    </location>
</feature>
<feature type="region of interest" description="Disordered" evidence="6">
    <location>
        <begin position="430"/>
        <end position="453"/>
    </location>
</feature>
<feature type="compositionally biased region" description="Acidic residues" evidence="6">
    <location>
        <begin position="520"/>
        <end position="532"/>
    </location>
</feature>
<keyword evidence="4 7" id="KW-1133">Transmembrane helix</keyword>
<name>A0A553PJI2_TIGCA</name>
<dbReference type="AlphaFoldDB" id="A0A553PJI2"/>
<feature type="transmembrane region" description="Helical" evidence="7">
    <location>
        <begin position="176"/>
        <end position="194"/>
    </location>
</feature>